<evidence type="ECO:0000313" key="1">
    <source>
        <dbReference type="EMBL" id="RYC69640.1"/>
    </source>
</evidence>
<gene>
    <name evidence="1" type="ORF">EQG79_13650</name>
</gene>
<proteinExistence type="predicted"/>
<name>A0A4Q2UPV0_9BACT</name>
<keyword evidence="2" id="KW-1185">Reference proteome</keyword>
<organism evidence="1 2">
    <name type="scientific">Spirosoma sordidisoli</name>
    <dbReference type="NCBI Taxonomy" id="2502893"/>
    <lineage>
        <taxon>Bacteria</taxon>
        <taxon>Pseudomonadati</taxon>
        <taxon>Bacteroidota</taxon>
        <taxon>Cytophagia</taxon>
        <taxon>Cytophagales</taxon>
        <taxon>Cytophagaceae</taxon>
        <taxon>Spirosoma</taxon>
    </lineage>
</organism>
<dbReference type="Proteomes" id="UP000290407">
    <property type="component" value="Unassembled WGS sequence"/>
</dbReference>
<dbReference type="AlphaFoldDB" id="A0A4Q2UPV0"/>
<reference evidence="1 2" key="1">
    <citation type="submission" date="2019-01" db="EMBL/GenBank/DDBJ databases">
        <title>Spirosoma flava sp. nov., a propanil-degrading bacterium isolated from herbicide-contaminated soil.</title>
        <authorList>
            <person name="Zhang L."/>
            <person name="Jiang J.-D."/>
        </authorList>
    </citation>
    <scope>NUCLEOTIDE SEQUENCE [LARGE SCALE GENOMIC DNA]</scope>
    <source>
        <strain evidence="1 2">TY50</strain>
    </source>
</reference>
<dbReference type="RefSeq" id="WP_129601870.1">
    <property type="nucleotide sequence ID" value="NZ_SBLB01000003.1"/>
</dbReference>
<evidence type="ECO:0000313" key="2">
    <source>
        <dbReference type="Proteomes" id="UP000290407"/>
    </source>
</evidence>
<protein>
    <submittedName>
        <fullName evidence="1">Uncharacterized protein</fullName>
    </submittedName>
</protein>
<sequence>MHEVQLRRKSLNPQIKRFAPCSLGAFMAPGEDGVDQRWYYTDGRRTATGEFEEVDLEIGDGGVIKIDIDLPHHAHNLETLQKAQSMIPSKLPPGVQIEIIDSRLLAEDGISHHLLVAELYGKVEGLSTEMMQSLARVLGFGRMEGRLDTEVKYFVLRKIKEDTKRVRDLLDAEDQEVQIEVAKGLEAGFIIHRDGQYTYNDQFLATTEEAMRAKLMGDGSLFTDLKLRNGRHFASTTPLRRQAPPVDTVTTSVGDASKLGGGSTGVNVNDLFKRGKDKSHISYQRTAEGERKQGYYFGQMFLGNSESTAVAMLSENALVAELLEKALAA</sequence>
<dbReference type="EMBL" id="SBLB01000003">
    <property type="protein sequence ID" value="RYC69640.1"/>
    <property type="molecule type" value="Genomic_DNA"/>
</dbReference>
<comment type="caution">
    <text evidence="1">The sequence shown here is derived from an EMBL/GenBank/DDBJ whole genome shotgun (WGS) entry which is preliminary data.</text>
</comment>
<accession>A0A4Q2UPV0</accession>